<feature type="transmembrane region" description="Helical" evidence="5">
    <location>
        <begin position="241"/>
        <end position="259"/>
    </location>
</feature>
<comment type="caution">
    <text evidence="7">The sequence shown here is derived from an EMBL/GenBank/DDBJ whole genome shotgun (WGS) entry which is preliminary data.</text>
</comment>
<dbReference type="PANTHER" id="PTHR43229:SF2">
    <property type="entry name" value="NODULATION PROTEIN J"/>
    <property type="match status" value="1"/>
</dbReference>
<dbReference type="InterPro" id="IPR051784">
    <property type="entry name" value="Nod_factor_ABC_transporter"/>
</dbReference>
<evidence type="ECO:0000256" key="5">
    <source>
        <dbReference type="SAM" id="Phobius"/>
    </source>
</evidence>
<feature type="domain" description="ABC transmembrane type-2" evidence="6">
    <location>
        <begin position="27"/>
        <end position="262"/>
    </location>
</feature>
<keyword evidence="4 5" id="KW-0472">Membrane</keyword>
<feature type="transmembrane region" description="Helical" evidence="5">
    <location>
        <begin position="105"/>
        <end position="126"/>
    </location>
</feature>
<keyword evidence="3 5" id="KW-1133">Transmembrane helix</keyword>
<feature type="transmembrane region" description="Helical" evidence="5">
    <location>
        <begin position="146"/>
        <end position="166"/>
    </location>
</feature>
<evidence type="ECO:0000259" key="6">
    <source>
        <dbReference type="PROSITE" id="PS51012"/>
    </source>
</evidence>
<reference evidence="7 8" key="1">
    <citation type="journal article" date="2013" name="Stand. Genomic Sci.">
        <title>Genomic Encyclopedia of Type Strains, Phase I: The one thousand microbial genomes (KMG-I) project.</title>
        <authorList>
            <person name="Kyrpides N.C."/>
            <person name="Woyke T."/>
            <person name="Eisen J.A."/>
            <person name="Garrity G."/>
            <person name="Lilburn T.G."/>
            <person name="Beck B.J."/>
            <person name="Whitman W.B."/>
            <person name="Hugenholtz P."/>
            <person name="Klenk H.P."/>
        </authorList>
    </citation>
    <scope>NUCLEOTIDE SEQUENCE [LARGE SCALE GENOMIC DNA]</scope>
    <source>
        <strain evidence="7 8">DSM 45044</strain>
    </source>
</reference>
<dbReference type="GO" id="GO:0140359">
    <property type="term" value="F:ABC-type transporter activity"/>
    <property type="evidence" value="ECO:0007669"/>
    <property type="project" value="InterPro"/>
</dbReference>
<dbReference type="InterPro" id="IPR013525">
    <property type="entry name" value="ABC2_TM"/>
</dbReference>
<dbReference type="Pfam" id="PF12698">
    <property type="entry name" value="ABC2_membrane_3"/>
    <property type="match status" value="1"/>
</dbReference>
<dbReference type="OrthoDB" id="9786643at2"/>
<dbReference type="GO" id="GO:0016020">
    <property type="term" value="C:membrane"/>
    <property type="evidence" value="ECO:0007669"/>
    <property type="project" value="UniProtKB-SubCell"/>
</dbReference>
<keyword evidence="8" id="KW-1185">Reference proteome</keyword>
<feature type="transmembrane region" description="Helical" evidence="5">
    <location>
        <begin position="66"/>
        <end position="84"/>
    </location>
</feature>
<evidence type="ECO:0000256" key="3">
    <source>
        <dbReference type="ARBA" id="ARBA00022989"/>
    </source>
</evidence>
<gene>
    <name evidence="7" type="ORF">LX16_2506</name>
</gene>
<evidence type="ECO:0000256" key="1">
    <source>
        <dbReference type="ARBA" id="ARBA00004141"/>
    </source>
</evidence>
<feature type="transmembrane region" description="Helical" evidence="5">
    <location>
        <begin position="21"/>
        <end position="46"/>
    </location>
</feature>
<dbReference type="PROSITE" id="PS51012">
    <property type="entry name" value="ABC_TM2"/>
    <property type="match status" value="1"/>
</dbReference>
<comment type="subcellular location">
    <subcellularLocation>
        <location evidence="1">Membrane</location>
        <topology evidence="1">Multi-pass membrane protein</topology>
    </subcellularLocation>
</comment>
<dbReference type="RefSeq" id="WP_147138368.1">
    <property type="nucleotide sequence ID" value="NZ_BAABIJ010000002.1"/>
</dbReference>
<name>A0A562V1T6_9ACTN</name>
<keyword evidence="2 5" id="KW-0812">Transmembrane</keyword>
<dbReference type="AlphaFoldDB" id="A0A562V1T6"/>
<evidence type="ECO:0000313" key="7">
    <source>
        <dbReference type="EMBL" id="TWJ11772.1"/>
    </source>
</evidence>
<evidence type="ECO:0000256" key="4">
    <source>
        <dbReference type="ARBA" id="ARBA00023136"/>
    </source>
</evidence>
<proteinExistence type="predicted"/>
<dbReference type="PANTHER" id="PTHR43229">
    <property type="entry name" value="NODULATION PROTEIN J"/>
    <property type="match status" value="1"/>
</dbReference>
<dbReference type="EMBL" id="VLLL01000006">
    <property type="protein sequence ID" value="TWJ11772.1"/>
    <property type="molecule type" value="Genomic_DNA"/>
</dbReference>
<feature type="transmembrane region" description="Helical" evidence="5">
    <location>
        <begin position="173"/>
        <end position="192"/>
    </location>
</feature>
<sequence length="284" mass="30067">MNRTWTPYRAGLLRGLLEFRYFVTSAAEMTGALFPSLIALVVMIFLRDTDVDSSVVSLGAMTMPSLIGMNIAFGGLMNVLGILATEREDGTLLRAKAIPGGMTGYLVGVVVLTALSTVMTLLVMMVPALTLFDGVGLNGLGGTLTLLWVLTVGLVATMPMGAALGSLISSPRLVGLLMLPITGLIAVSGIFYPVTALPGWVQGIAQVFPFYWLGLGTRSAMLPDAMVAVEIGQSWRHLETLAVLGGWAVAGMLLAPLLLRRMARRESGSAVAARRERAMQSAVR</sequence>
<evidence type="ECO:0000256" key="2">
    <source>
        <dbReference type="ARBA" id="ARBA00022692"/>
    </source>
</evidence>
<dbReference type="InterPro" id="IPR047817">
    <property type="entry name" value="ABC2_TM_bact-type"/>
</dbReference>
<evidence type="ECO:0000313" key="8">
    <source>
        <dbReference type="Proteomes" id="UP000321617"/>
    </source>
</evidence>
<accession>A0A562V1T6</accession>
<organism evidence="7 8">
    <name type="scientific">Stackebrandtia albiflava</name>
    <dbReference type="NCBI Taxonomy" id="406432"/>
    <lineage>
        <taxon>Bacteria</taxon>
        <taxon>Bacillati</taxon>
        <taxon>Actinomycetota</taxon>
        <taxon>Actinomycetes</taxon>
        <taxon>Glycomycetales</taxon>
        <taxon>Glycomycetaceae</taxon>
        <taxon>Stackebrandtia</taxon>
    </lineage>
</organism>
<dbReference type="Proteomes" id="UP000321617">
    <property type="component" value="Unassembled WGS sequence"/>
</dbReference>
<protein>
    <submittedName>
        <fullName evidence="7">ABC-2 type transport system permease protein</fullName>
    </submittedName>
</protein>